<reference evidence="2" key="1">
    <citation type="submission" date="2024-07" db="EMBL/GenBank/DDBJ databases">
        <title>Two chromosome-level genome assemblies of Korean endemic species Abeliophyllum distichum and Forsythia ovata (Oleaceae).</title>
        <authorList>
            <person name="Jang H."/>
        </authorList>
    </citation>
    <scope>NUCLEOTIDE SEQUENCE [LARGE SCALE GENOMIC DNA]</scope>
</reference>
<evidence type="ECO:0000313" key="1">
    <source>
        <dbReference type="EMBL" id="KAL2518143.1"/>
    </source>
</evidence>
<proteinExistence type="predicted"/>
<evidence type="ECO:0000313" key="2">
    <source>
        <dbReference type="Proteomes" id="UP001604336"/>
    </source>
</evidence>
<dbReference type="Proteomes" id="UP001604336">
    <property type="component" value="Unassembled WGS sequence"/>
</dbReference>
<dbReference type="EMBL" id="JBFOLK010000004">
    <property type="protein sequence ID" value="KAL2518143.1"/>
    <property type="molecule type" value="Genomic_DNA"/>
</dbReference>
<comment type="caution">
    <text evidence="1">The sequence shown here is derived from an EMBL/GenBank/DDBJ whole genome shotgun (WGS) entry which is preliminary data.</text>
</comment>
<name>A0ABD1TZI1_9LAMI</name>
<gene>
    <name evidence="1" type="ORF">Adt_14390</name>
</gene>
<sequence length="115" mass="13473">MRFSFVYFGWEGTANDLRVFVDTGDETLEQLFNAMGRQRQIPTECCAIRNFIRQEHDLDTLFAEYSVENIVFQDILESSQDQEAIHFDASQTAQMGQVRDEIATQMWNDYSRSRT</sequence>
<keyword evidence="2" id="KW-1185">Reference proteome</keyword>
<protein>
    <recommendedName>
        <fullName evidence="3">Ubiquitin-like domain-containing protein</fullName>
    </recommendedName>
</protein>
<evidence type="ECO:0008006" key="3">
    <source>
        <dbReference type="Google" id="ProtNLM"/>
    </source>
</evidence>
<dbReference type="AlphaFoldDB" id="A0ABD1TZI1"/>
<organism evidence="1 2">
    <name type="scientific">Abeliophyllum distichum</name>
    <dbReference type="NCBI Taxonomy" id="126358"/>
    <lineage>
        <taxon>Eukaryota</taxon>
        <taxon>Viridiplantae</taxon>
        <taxon>Streptophyta</taxon>
        <taxon>Embryophyta</taxon>
        <taxon>Tracheophyta</taxon>
        <taxon>Spermatophyta</taxon>
        <taxon>Magnoliopsida</taxon>
        <taxon>eudicotyledons</taxon>
        <taxon>Gunneridae</taxon>
        <taxon>Pentapetalae</taxon>
        <taxon>asterids</taxon>
        <taxon>lamiids</taxon>
        <taxon>Lamiales</taxon>
        <taxon>Oleaceae</taxon>
        <taxon>Forsythieae</taxon>
        <taxon>Abeliophyllum</taxon>
    </lineage>
</organism>
<accession>A0ABD1TZI1</accession>